<dbReference type="InterPro" id="IPR000397">
    <property type="entry name" value="Heat_shock_Hsp33"/>
</dbReference>
<dbReference type="Gene3D" id="3.90.1280.10">
    <property type="entry name" value="HSP33 redox switch-like"/>
    <property type="match status" value="1"/>
</dbReference>
<keyword evidence="3 6" id="KW-1015">Disulfide bond</keyword>
<dbReference type="Gene3D" id="3.55.30.10">
    <property type="entry name" value="Hsp33 domain"/>
    <property type="match status" value="1"/>
</dbReference>
<dbReference type="Pfam" id="PF01430">
    <property type="entry name" value="HSP33"/>
    <property type="match status" value="1"/>
</dbReference>
<name>A0A4J1SF08_STREE</name>
<proteinExistence type="inferred from homology"/>
<dbReference type="GO" id="GO:0005737">
    <property type="term" value="C:cytoplasm"/>
    <property type="evidence" value="ECO:0007669"/>
    <property type="project" value="UniProtKB-SubCell"/>
</dbReference>
<dbReference type="CDD" id="cd00498">
    <property type="entry name" value="Hsp33"/>
    <property type="match status" value="1"/>
</dbReference>
<dbReference type="PIRSF" id="PIRSF005261">
    <property type="entry name" value="Heat_shock_Hsp33"/>
    <property type="match status" value="1"/>
</dbReference>
<dbReference type="InterPro" id="IPR016154">
    <property type="entry name" value="Heat_shock_Hsp33_C"/>
</dbReference>
<comment type="function">
    <text evidence="6">Redox regulated molecular chaperone. Protects both thermally unfolding and oxidatively damaged proteins from irreversible aggregation. Plays an important role in the bacterial defense system toward oxidative stress.</text>
</comment>
<keyword evidence="5 6" id="KW-0676">Redox-active center</keyword>
<sequence length="290" mass="31711">MDKIIKTISESGAFRAFVLDSTETVRTAQEKHQTQASSTVALGRTLIASQILAANEKGNTKLTVKVLGSSSLGAIITVADTKGNVKGYVQNPGVDIKKTATGEVLVGPFVGNGQFLVITDYGTGNPYNSITPLISGEIGEDLAFYLTESQQTPSAVGLNVLLDEEDKVKVAGGFLVQVLPGAKKEEIARFEKRIQEMPAISTLLESDDHIEALLKAIYGYEAYKRLSEEEIRFQCDCSHERFMNALASLPSSDLQEMKEEDHGAEITCQFCQTTYNFDEKDLEELIRDKS</sequence>
<dbReference type="EMBL" id="CAATGA010000003">
    <property type="protein sequence ID" value="VNP18951.1"/>
    <property type="molecule type" value="Genomic_DNA"/>
</dbReference>
<evidence type="ECO:0000313" key="7">
    <source>
        <dbReference type="EMBL" id="VNP18951.1"/>
    </source>
</evidence>
<dbReference type="NCBIfam" id="NF001033">
    <property type="entry name" value="PRK00114.1"/>
    <property type="match status" value="1"/>
</dbReference>
<gene>
    <name evidence="6 7" type="primary">hslO</name>
    <name evidence="7" type="ORF">SAMEA2796746_00677</name>
</gene>
<reference evidence="7" key="1">
    <citation type="submission" date="2019-04" db="EMBL/GenBank/DDBJ databases">
        <authorList>
            <consortium name="Pathogen Informatics"/>
        </authorList>
    </citation>
    <scope>NUCLEOTIDE SEQUENCE</scope>
    <source>
        <strain evidence="7">GPSC156</strain>
    </source>
</reference>
<evidence type="ECO:0000256" key="5">
    <source>
        <dbReference type="ARBA" id="ARBA00023284"/>
    </source>
</evidence>
<evidence type="ECO:0000256" key="2">
    <source>
        <dbReference type="ARBA" id="ARBA00022833"/>
    </source>
</evidence>
<comment type="subcellular location">
    <subcellularLocation>
        <location evidence="6">Cytoplasm</location>
    </subcellularLocation>
</comment>
<dbReference type="GO" id="GO:0051082">
    <property type="term" value="F:unfolded protein binding"/>
    <property type="evidence" value="ECO:0007669"/>
    <property type="project" value="UniProtKB-UniRule"/>
</dbReference>
<dbReference type="InterPro" id="IPR016153">
    <property type="entry name" value="Heat_shock_Hsp33_N"/>
</dbReference>
<keyword evidence="2 6" id="KW-0862">Zinc</keyword>
<accession>A0A4J1SF08</accession>
<dbReference type="SUPFAM" id="SSF118352">
    <property type="entry name" value="HSP33 redox switch-like"/>
    <property type="match status" value="1"/>
</dbReference>
<evidence type="ECO:0000256" key="3">
    <source>
        <dbReference type="ARBA" id="ARBA00023157"/>
    </source>
</evidence>
<evidence type="ECO:0000256" key="1">
    <source>
        <dbReference type="ARBA" id="ARBA00022490"/>
    </source>
</evidence>
<dbReference type="AlphaFoldDB" id="A0A4J1SF08"/>
<keyword evidence="4 6" id="KW-0143">Chaperone</keyword>
<organism evidence="7">
    <name type="scientific">Streptococcus pneumoniae</name>
    <dbReference type="NCBI Taxonomy" id="1313"/>
    <lineage>
        <taxon>Bacteria</taxon>
        <taxon>Bacillati</taxon>
        <taxon>Bacillota</taxon>
        <taxon>Bacilli</taxon>
        <taxon>Lactobacillales</taxon>
        <taxon>Streptococcaceae</taxon>
        <taxon>Streptococcus</taxon>
    </lineage>
</organism>
<dbReference type="HAMAP" id="MF_00117">
    <property type="entry name" value="HslO"/>
    <property type="match status" value="1"/>
</dbReference>
<evidence type="ECO:0000256" key="4">
    <source>
        <dbReference type="ARBA" id="ARBA00023186"/>
    </source>
</evidence>
<dbReference type="SUPFAM" id="SSF64397">
    <property type="entry name" value="Hsp33 domain"/>
    <property type="match status" value="1"/>
</dbReference>
<dbReference type="PANTHER" id="PTHR30111:SF1">
    <property type="entry name" value="33 KDA CHAPERONIN"/>
    <property type="match status" value="1"/>
</dbReference>
<dbReference type="GO" id="GO:0044183">
    <property type="term" value="F:protein folding chaperone"/>
    <property type="evidence" value="ECO:0007669"/>
    <property type="project" value="TreeGrafter"/>
</dbReference>
<dbReference type="PANTHER" id="PTHR30111">
    <property type="entry name" value="33 KDA CHAPERONIN"/>
    <property type="match status" value="1"/>
</dbReference>
<dbReference type="RefSeq" id="WP_054388541.1">
    <property type="nucleotide sequence ID" value="NZ_CNYJ02000019.1"/>
</dbReference>
<evidence type="ECO:0000256" key="6">
    <source>
        <dbReference type="HAMAP-Rule" id="MF_00117"/>
    </source>
</evidence>
<feature type="disulfide bond" description="Redox-active" evidence="6">
    <location>
        <begin position="235"/>
        <end position="237"/>
    </location>
</feature>
<comment type="PTM">
    <text evidence="6">Under oxidizing conditions two disulfide bonds are formed involving the reactive cysteines. Under reducing conditions zinc is bound to the reactive cysteines and the protein is inactive.</text>
</comment>
<keyword evidence="7" id="KW-0346">Stress response</keyword>
<feature type="disulfide bond" description="Redox-active" evidence="6">
    <location>
        <begin position="268"/>
        <end position="271"/>
    </location>
</feature>
<protein>
    <recommendedName>
        <fullName evidence="6">33 kDa chaperonin</fullName>
    </recommendedName>
    <alternativeName>
        <fullName evidence="6">Heat shock protein 33 homolog</fullName>
        <shortName evidence="6">HSP33</shortName>
    </alternativeName>
</protein>
<keyword evidence="1 6" id="KW-0963">Cytoplasm</keyword>
<comment type="similarity">
    <text evidence="6">Belongs to the HSP33 family.</text>
</comment>
<dbReference type="GO" id="GO:0042026">
    <property type="term" value="P:protein refolding"/>
    <property type="evidence" value="ECO:0007669"/>
    <property type="project" value="TreeGrafter"/>
</dbReference>